<reference evidence="2" key="1">
    <citation type="submission" date="2020-05" db="EMBL/GenBank/DDBJ databases">
        <authorList>
            <person name="Chiriac C."/>
            <person name="Salcher M."/>
            <person name="Ghai R."/>
            <person name="Kavagutti S V."/>
        </authorList>
    </citation>
    <scope>NUCLEOTIDE SEQUENCE</scope>
</reference>
<dbReference type="AlphaFoldDB" id="A0A6J7D1W9"/>
<dbReference type="Pfam" id="PF00266">
    <property type="entry name" value="Aminotran_5"/>
    <property type="match status" value="2"/>
</dbReference>
<dbReference type="InterPro" id="IPR015421">
    <property type="entry name" value="PyrdxlP-dep_Trfase_major"/>
</dbReference>
<dbReference type="InterPro" id="IPR000192">
    <property type="entry name" value="Aminotrans_V_dom"/>
</dbReference>
<evidence type="ECO:0000313" key="2">
    <source>
        <dbReference type="EMBL" id="CAB4864306.1"/>
    </source>
</evidence>
<dbReference type="InterPro" id="IPR015424">
    <property type="entry name" value="PyrdxlP-dep_Trfase"/>
</dbReference>
<evidence type="ECO:0000259" key="1">
    <source>
        <dbReference type="Pfam" id="PF00266"/>
    </source>
</evidence>
<protein>
    <submittedName>
        <fullName evidence="2">Unannotated protein</fullName>
    </submittedName>
</protein>
<dbReference type="EMBL" id="CAFBLP010000007">
    <property type="protein sequence ID" value="CAB4864306.1"/>
    <property type="molecule type" value="Genomic_DNA"/>
</dbReference>
<dbReference type="SUPFAM" id="SSF53383">
    <property type="entry name" value="PLP-dependent transferases"/>
    <property type="match status" value="1"/>
</dbReference>
<accession>A0A6J7D1W9</accession>
<dbReference type="Gene3D" id="3.90.1150.10">
    <property type="entry name" value="Aspartate Aminotransferase, domain 1"/>
    <property type="match status" value="1"/>
</dbReference>
<dbReference type="InterPro" id="IPR011340">
    <property type="entry name" value="Cys_dSase-rel"/>
</dbReference>
<feature type="domain" description="Aminotransferase class V" evidence="1">
    <location>
        <begin position="25"/>
        <end position="292"/>
    </location>
</feature>
<dbReference type="Gene3D" id="3.40.640.10">
    <property type="entry name" value="Type I PLP-dependent aspartate aminotransferase-like (Major domain)"/>
    <property type="match status" value="1"/>
</dbReference>
<dbReference type="PANTHER" id="PTHR43586">
    <property type="entry name" value="CYSTEINE DESULFURASE"/>
    <property type="match status" value="1"/>
</dbReference>
<gene>
    <name evidence="2" type="ORF">UFOPK3376_00447</name>
</gene>
<dbReference type="InterPro" id="IPR015422">
    <property type="entry name" value="PyrdxlP-dep_Trfase_small"/>
</dbReference>
<proteinExistence type="predicted"/>
<dbReference type="NCBIfam" id="TIGR01976">
    <property type="entry name" value="am_tr_V_VC1184"/>
    <property type="match status" value="1"/>
</dbReference>
<dbReference type="PANTHER" id="PTHR43586:SF21">
    <property type="entry name" value="PYRIDOXAL PHOSPHATE (PLP)-DEPENDENT ASPARTATE AMINOTRANSFERASE SUPERFAMILY"/>
    <property type="match status" value="1"/>
</dbReference>
<name>A0A6J7D1W9_9ZZZZ</name>
<organism evidence="2">
    <name type="scientific">freshwater metagenome</name>
    <dbReference type="NCBI Taxonomy" id="449393"/>
    <lineage>
        <taxon>unclassified sequences</taxon>
        <taxon>metagenomes</taxon>
        <taxon>ecological metagenomes</taxon>
    </lineage>
</organism>
<feature type="domain" description="Aminotransferase class V" evidence="1">
    <location>
        <begin position="309"/>
        <end position="412"/>
    </location>
</feature>
<sequence>MTLDLDSIRAQFPALSLTHDGRPRVYFDNPAGTQVPQQVLTRTTDAMVQCNANMSGNFRTSREATELSYQAHVAMADFYNAASEREVVFGANMTTLTFMMTRVLGPLFNPGDEIICTHMEHDGNNTPWRIMAAERGLVVKTLPFNRETYEFDLDELDSLITERTRFAALNYSSNILGTINDVKEMCRRLRAVGALTYIDAVQFAPHGAIDVQDLGCDFLVASAYKFYGPHQGVLWGREDLLSALKAYKLSVVADQTPGKFETGTQSLEGQAGVIGATEYLQWIGTTMAVAHQPSTAGLRQRTREIHGAMGAMVDYEHQLSGRLIAGLQSIPGVQVRGITDPSSMKRRVPTVSITAPGLVPADLATFLDTHGVYVWNGHSYALPVIEWLGLQDQGGVVRIGPTHYNTIGEVDTVLQLVQDFMARR</sequence>